<sequence>MRLFKLLTALVLSTGLTACVAPQAADVSKSVFDDPVSRPGAHAMHAFASGPAIGVMRGNAEMANDFLDLHFRMESGRALPVMTRFEGPITVALTGAVPPAARSELARLITRFRTEAGLDISQTSGPAAITVDFQPKSALRRAVPSAACFVVPNVTGLADYTKKRNTAAVDWAKLNRRERIAIMAPADASPQEVRDCLHEELAQAMGPLNDLFRLPDSVFNDDNFHSVLTGFDMLMLRATYAPELRSGMNEAEVAARLPAILARLNPRGQGIGGSAKQLSPRSWISATEASFGARGGNRTDAAERMISIAKAQGWTGNRMAFSLFARGRALTGNNAPAAIEAYTQAARIWRSIPGAQIQAAHVDMQLGAFALSAGQFDQVLMLTDRAIPVARSHQNASLLASLLAMRAEALEATGRSAEARPVRLDSQGWARYAFGSDAQVRARLSDISTLARRGGRG</sequence>
<dbReference type="Gene3D" id="1.25.40.10">
    <property type="entry name" value="Tetratricopeptide repeat domain"/>
    <property type="match status" value="1"/>
</dbReference>
<evidence type="ECO:0000313" key="3">
    <source>
        <dbReference type="Proteomes" id="UP000284547"/>
    </source>
</evidence>
<comment type="caution">
    <text evidence="2">The sequence shown here is derived from an EMBL/GenBank/DDBJ whole genome shotgun (WGS) entry which is preliminary data.</text>
</comment>
<accession>A0A411Z456</accession>
<dbReference type="SUPFAM" id="SSF48452">
    <property type="entry name" value="TPR-like"/>
    <property type="match status" value="1"/>
</dbReference>
<gene>
    <name evidence="2" type="ORF">D1012_08155</name>
</gene>
<dbReference type="PROSITE" id="PS51257">
    <property type="entry name" value="PROKAR_LIPOPROTEIN"/>
    <property type="match status" value="1"/>
</dbReference>
<protein>
    <submittedName>
        <fullName evidence="2">DUF2927 domain-containing protein</fullName>
    </submittedName>
</protein>
<keyword evidence="1" id="KW-0732">Signal</keyword>
<feature type="signal peptide" evidence="1">
    <location>
        <begin position="1"/>
        <end position="24"/>
    </location>
</feature>
<reference evidence="2 3" key="1">
    <citation type="submission" date="2018-08" db="EMBL/GenBank/DDBJ databases">
        <title>Flavobacterium tibetense sp. nov., isolated from a wetland YonghuCo on Tibetan Plateau.</title>
        <authorList>
            <person name="Phurbu D."/>
            <person name="Lu H."/>
            <person name="Xing P."/>
        </authorList>
    </citation>
    <scope>NUCLEOTIDE SEQUENCE [LARGE SCALE GENOMIC DNA]</scope>
    <source>
        <strain evidence="2 3">DJC</strain>
    </source>
</reference>
<dbReference type="AlphaFoldDB" id="A0A411Z456"/>
<dbReference type="Proteomes" id="UP000284547">
    <property type="component" value="Unassembled WGS sequence"/>
</dbReference>
<keyword evidence="3" id="KW-1185">Reference proteome</keyword>
<dbReference type="OrthoDB" id="7823193at2"/>
<feature type="chain" id="PRO_5019334932" evidence="1">
    <location>
        <begin position="25"/>
        <end position="457"/>
    </location>
</feature>
<dbReference type="InterPro" id="IPR011990">
    <property type="entry name" value="TPR-like_helical_dom_sf"/>
</dbReference>
<dbReference type="InterPro" id="IPR021323">
    <property type="entry name" value="DUF2927"/>
</dbReference>
<dbReference type="EMBL" id="QWEY01000003">
    <property type="protein sequence ID" value="RGP37857.1"/>
    <property type="molecule type" value="Genomic_DNA"/>
</dbReference>
<proteinExistence type="predicted"/>
<evidence type="ECO:0000256" key="1">
    <source>
        <dbReference type="SAM" id="SignalP"/>
    </source>
</evidence>
<organism evidence="2 3">
    <name type="scientific">Pseudotabrizicola alkalilacus</name>
    <dbReference type="NCBI Taxonomy" id="2305252"/>
    <lineage>
        <taxon>Bacteria</taxon>
        <taxon>Pseudomonadati</taxon>
        <taxon>Pseudomonadota</taxon>
        <taxon>Alphaproteobacteria</taxon>
        <taxon>Rhodobacterales</taxon>
        <taxon>Paracoccaceae</taxon>
        <taxon>Pseudotabrizicola</taxon>
    </lineage>
</organism>
<dbReference type="RefSeq" id="WP_118150919.1">
    <property type="nucleotide sequence ID" value="NZ_QWEY01000003.1"/>
</dbReference>
<dbReference type="Pfam" id="PF11150">
    <property type="entry name" value="DUF2927"/>
    <property type="match status" value="1"/>
</dbReference>
<name>A0A411Z456_9RHOB</name>
<evidence type="ECO:0000313" key="2">
    <source>
        <dbReference type="EMBL" id="RGP37857.1"/>
    </source>
</evidence>